<dbReference type="AlphaFoldDB" id="A0A0C2MVV9"/>
<name>A0A0C2MVV9_THEKT</name>
<comment type="caution">
    <text evidence="1">The sequence shown here is derived from an EMBL/GenBank/DDBJ whole genome shotgun (WGS) entry which is preliminary data.</text>
</comment>
<reference evidence="1 2" key="1">
    <citation type="journal article" date="2014" name="Genome Biol. Evol.">
        <title>The genome of the myxosporean Thelohanellus kitauei shows adaptations to nutrient acquisition within its fish host.</title>
        <authorList>
            <person name="Yang Y."/>
            <person name="Xiong J."/>
            <person name="Zhou Z."/>
            <person name="Huo F."/>
            <person name="Miao W."/>
            <person name="Ran C."/>
            <person name="Liu Y."/>
            <person name="Zhang J."/>
            <person name="Feng J."/>
            <person name="Wang M."/>
            <person name="Wang M."/>
            <person name="Wang L."/>
            <person name="Yao B."/>
        </authorList>
    </citation>
    <scope>NUCLEOTIDE SEQUENCE [LARGE SCALE GENOMIC DNA]</scope>
    <source>
        <strain evidence="1">Wuqing</strain>
    </source>
</reference>
<proteinExistence type="predicted"/>
<keyword evidence="2" id="KW-1185">Reference proteome</keyword>
<evidence type="ECO:0000313" key="1">
    <source>
        <dbReference type="EMBL" id="KII65777.1"/>
    </source>
</evidence>
<dbReference type="EMBL" id="JWZT01003728">
    <property type="protein sequence ID" value="KII65777.1"/>
    <property type="molecule type" value="Genomic_DNA"/>
</dbReference>
<protein>
    <submittedName>
        <fullName evidence="1">Uncharacterized protein</fullName>
    </submittedName>
</protein>
<gene>
    <name evidence="1" type="ORF">RF11_04564</name>
</gene>
<evidence type="ECO:0000313" key="2">
    <source>
        <dbReference type="Proteomes" id="UP000031668"/>
    </source>
</evidence>
<organism evidence="1 2">
    <name type="scientific">Thelohanellus kitauei</name>
    <name type="common">Myxosporean</name>
    <dbReference type="NCBI Taxonomy" id="669202"/>
    <lineage>
        <taxon>Eukaryota</taxon>
        <taxon>Metazoa</taxon>
        <taxon>Cnidaria</taxon>
        <taxon>Myxozoa</taxon>
        <taxon>Myxosporea</taxon>
        <taxon>Bivalvulida</taxon>
        <taxon>Platysporina</taxon>
        <taxon>Myxobolidae</taxon>
        <taxon>Thelohanellus</taxon>
    </lineage>
</organism>
<dbReference type="Proteomes" id="UP000031668">
    <property type="component" value="Unassembled WGS sequence"/>
</dbReference>
<accession>A0A0C2MVV9</accession>
<sequence>MVVSYFRSIKPLLRNALFELRLAVFEIAGLNKPYTSALCGISCMRMGVLIDSRTKIFLCKPPLSPARHNLWVLLDEKLAVQWRSLIQRRTNSQITGYVVRSKIREEMHYRTMDLYSSSQKEVGCMTTAVSGGILKSSEDIEGVKDNLSAQNPVNLS</sequence>